<organism evidence="4">
    <name type="scientific">viral metagenome</name>
    <dbReference type="NCBI Taxonomy" id="1070528"/>
    <lineage>
        <taxon>unclassified sequences</taxon>
        <taxon>metagenomes</taxon>
        <taxon>organismal metagenomes</taxon>
    </lineage>
</organism>
<dbReference type="PRINTS" id="PR00421">
    <property type="entry name" value="THIOREDOXIN"/>
</dbReference>
<feature type="domain" description="Thioredoxin" evidence="3">
    <location>
        <begin position="1"/>
        <end position="112"/>
    </location>
</feature>
<dbReference type="InterPro" id="IPR013766">
    <property type="entry name" value="Thioredoxin_domain"/>
</dbReference>
<dbReference type="AlphaFoldDB" id="A0A6C0CUN7"/>
<dbReference type="PROSITE" id="PS00194">
    <property type="entry name" value="THIOREDOXIN_1"/>
    <property type="match status" value="1"/>
</dbReference>
<keyword evidence="2" id="KW-0732">Signal</keyword>
<dbReference type="InterPro" id="IPR051063">
    <property type="entry name" value="PDI"/>
</dbReference>
<accession>A0A6C0CUN7</accession>
<sequence>MKLIKVTEKNKDKFTDYVQQKERPTLVLFYANWCPHCQMFEPTWKELSKKMGKNRKLQMAQVEYADMDYVPKKYKKIRGFPTIQMMKGGKVLSEFNDIRTMDALEVYIKRYI</sequence>
<dbReference type="CDD" id="cd02961">
    <property type="entry name" value="PDI_a_family"/>
    <property type="match status" value="1"/>
</dbReference>
<protein>
    <recommendedName>
        <fullName evidence="3">Thioredoxin domain-containing protein</fullName>
    </recommendedName>
</protein>
<evidence type="ECO:0000313" key="4">
    <source>
        <dbReference type="EMBL" id="QHT07215.1"/>
    </source>
</evidence>
<dbReference type="Pfam" id="PF00085">
    <property type="entry name" value="Thioredoxin"/>
    <property type="match status" value="1"/>
</dbReference>
<dbReference type="GO" id="GO:0006457">
    <property type="term" value="P:protein folding"/>
    <property type="evidence" value="ECO:0007669"/>
    <property type="project" value="TreeGrafter"/>
</dbReference>
<dbReference type="InterPro" id="IPR036249">
    <property type="entry name" value="Thioredoxin-like_sf"/>
</dbReference>
<proteinExistence type="inferred from homology"/>
<evidence type="ECO:0000256" key="2">
    <source>
        <dbReference type="ARBA" id="ARBA00022729"/>
    </source>
</evidence>
<dbReference type="PROSITE" id="PS51352">
    <property type="entry name" value="THIOREDOXIN_2"/>
    <property type="match status" value="1"/>
</dbReference>
<dbReference type="PANTHER" id="PTHR45672:SF3">
    <property type="entry name" value="THIOREDOXIN DOMAIN-CONTAINING PROTEIN 5"/>
    <property type="match status" value="1"/>
</dbReference>
<dbReference type="EMBL" id="MN739480">
    <property type="protein sequence ID" value="QHT07215.1"/>
    <property type="molecule type" value="Genomic_DNA"/>
</dbReference>
<name>A0A6C0CUN7_9ZZZZ</name>
<dbReference type="InterPro" id="IPR017937">
    <property type="entry name" value="Thioredoxin_CS"/>
</dbReference>
<dbReference type="PANTHER" id="PTHR45672">
    <property type="entry name" value="PROTEIN DISULFIDE-ISOMERASE C17H9.14C-RELATED"/>
    <property type="match status" value="1"/>
</dbReference>
<dbReference type="GO" id="GO:0005783">
    <property type="term" value="C:endoplasmic reticulum"/>
    <property type="evidence" value="ECO:0007669"/>
    <property type="project" value="TreeGrafter"/>
</dbReference>
<dbReference type="Gene3D" id="3.40.30.10">
    <property type="entry name" value="Glutaredoxin"/>
    <property type="match status" value="1"/>
</dbReference>
<dbReference type="GO" id="GO:0003756">
    <property type="term" value="F:protein disulfide isomerase activity"/>
    <property type="evidence" value="ECO:0007669"/>
    <property type="project" value="TreeGrafter"/>
</dbReference>
<dbReference type="SUPFAM" id="SSF52833">
    <property type="entry name" value="Thioredoxin-like"/>
    <property type="match status" value="1"/>
</dbReference>
<evidence type="ECO:0000259" key="3">
    <source>
        <dbReference type="PROSITE" id="PS51352"/>
    </source>
</evidence>
<evidence type="ECO:0000256" key="1">
    <source>
        <dbReference type="ARBA" id="ARBA00006347"/>
    </source>
</evidence>
<comment type="similarity">
    <text evidence="1">Belongs to the protein disulfide isomerase family.</text>
</comment>
<reference evidence="4" key="1">
    <citation type="journal article" date="2020" name="Nature">
        <title>Giant virus diversity and host interactions through global metagenomics.</title>
        <authorList>
            <person name="Schulz F."/>
            <person name="Roux S."/>
            <person name="Paez-Espino D."/>
            <person name="Jungbluth S."/>
            <person name="Walsh D.A."/>
            <person name="Denef V.J."/>
            <person name="McMahon K.D."/>
            <person name="Konstantinidis K.T."/>
            <person name="Eloe-Fadrosh E.A."/>
            <person name="Kyrpides N.C."/>
            <person name="Woyke T."/>
        </authorList>
    </citation>
    <scope>NUCLEOTIDE SEQUENCE</scope>
    <source>
        <strain evidence="4">GVMAG-M-3300021962-46</strain>
    </source>
</reference>